<evidence type="ECO:0000313" key="1">
    <source>
        <dbReference type="EMBL" id="MCH98390.1"/>
    </source>
</evidence>
<name>A0A392NF15_9FABA</name>
<dbReference type="EMBL" id="LXQA010037467">
    <property type="protein sequence ID" value="MCH98390.1"/>
    <property type="molecule type" value="Genomic_DNA"/>
</dbReference>
<reference evidence="1 2" key="1">
    <citation type="journal article" date="2018" name="Front. Plant Sci.">
        <title>Red Clover (Trifolium pratense) and Zigzag Clover (T. medium) - A Picture of Genomic Similarities and Differences.</title>
        <authorList>
            <person name="Dluhosova J."/>
            <person name="Istvanek J."/>
            <person name="Nedelnik J."/>
            <person name="Repkova J."/>
        </authorList>
    </citation>
    <scope>NUCLEOTIDE SEQUENCE [LARGE SCALE GENOMIC DNA]</scope>
    <source>
        <strain evidence="2">cv. 10/8</strain>
        <tissue evidence="1">Leaf</tissue>
    </source>
</reference>
<gene>
    <name evidence="1" type="ORF">A2U01_0019392</name>
</gene>
<organism evidence="1 2">
    <name type="scientific">Trifolium medium</name>
    <dbReference type="NCBI Taxonomy" id="97028"/>
    <lineage>
        <taxon>Eukaryota</taxon>
        <taxon>Viridiplantae</taxon>
        <taxon>Streptophyta</taxon>
        <taxon>Embryophyta</taxon>
        <taxon>Tracheophyta</taxon>
        <taxon>Spermatophyta</taxon>
        <taxon>Magnoliopsida</taxon>
        <taxon>eudicotyledons</taxon>
        <taxon>Gunneridae</taxon>
        <taxon>Pentapetalae</taxon>
        <taxon>rosids</taxon>
        <taxon>fabids</taxon>
        <taxon>Fabales</taxon>
        <taxon>Fabaceae</taxon>
        <taxon>Papilionoideae</taxon>
        <taxon>50 kb inversion clade</taxon>
        <taxon>NPAAA clade</taxon>
        <taxon>Hologalegina</taxon>
        <taxon>IRL clade</taxon>
        <taxon>Trifolieae</taxon>
        <taxon>Trifolium</taxon>
    </lineage>
</organism>
<protein>
    <submittedName>
        <fullName evidence="1">Uncharacterized protein</fullName>
    </submittedName>
</protein>
<dbReference type="AlphaFoldDB" id="A0A392NF15"/>
<sequence length="28" mass="2846">MVSDEDVELPAAAMSGLKPFIAVIAEAA</sequence>
<proteinExistence type="predicted"/>
<dbReference type="Proteomes" id="UP000265520">
    <property type="component" value="Unassembled WGS sequence"/>
</dbReference>
<evidence type="ECO:0000313" key="2">
    <source>
        <dbReference type="Proteomes" id="UP000265520"/>
    </source>
</evidence>
<keyword evidence="2" id="KW-1185">Reference proteome</keyword>
<comment type="caution">
    <text evidence="1">The sequence shown here is derived from an EMBL/GenBank/DDBJ whole genome shotgun (WGS) entry which is preliminary data.</text>
</comment>
<feature type="non-terminal residue" evidence="1">
    <location>
        <position position="28"/>
    </location>
</feature>
<accession>A0A392NF15</accession>